<accession>A0A1F6P2D2</accession>
<protein>
    <submittedName>
        <fullName evidence="3">Uncharacterized protein</fullName>
    </submittedName>
</protein>
<feature type="compositionally biased region" description="Low complexity" evidence="2">
    <location>
        <begin position="484"/>
        <end position="495"/>
    </location>
</feature>
<evidence type="ECO:0000313" key="3">
    <source>
        <dbReference type="EMBL" id="OGH90248.1"/>
    </source>
</evidence>
<proteinExistence type="predicted"/>
<organism evidence="3 4">
    <name type="scientific">Candidatus Magasanikbacteria bacterium RIFOXYC2_FULL_40_16</name>
    <dbReference type="NCBI Taxonomy" id="1798703"/>
    <lineage>
        <taxon>Bacteria</taxon>
        <taxon>Candidatus Magasanikiibacteriota</taxon>
    </lineage>
</organism>
<dbReference type="AlphaFoldDB" id="A0A1F6P2D2"/>
<keyword evidence="1" id="KW-0175">Coiled coil</keyword>
<name>A0A1F6P2D2_9BACT</name>
<reference evidence="3 4" key="1">
    <citation type="journal article" date="2016" name="Nat. Commun.">
        <title>Thousands of microbial genomes shed light on interconnected biogeochemical processes in an aquifer system.</title>
        <authorList>
            <person name="Anantharaman K."/>
            <person name="Brown C.T."/>
            <person name="Hug L.A."/>
            <person name="Sharon I."/>
            <person name="Castelle C.J."/>
            <person name="Probst A.J."/>
            <person name="Thomas B.C."/>
            <person name="Singh A."/>
            <person name="Wilkins M.J."/>
            <person name="Karaoz U."/>
            <person name="Brodie E.L."/>
            <person name="Williams K.H."/>
            <person name="Hubbard S.S."/>
            <person name="Banfield J.F."/>
        </authorList>
    </citation>
    <scope>NUCLEOTIDE SEQUENCE [LARGE SCALE GENOMIC DNA]</scope>
</reference>
<evidence type="ECO:0000256" key="1">
    <source>
        <dbReference type="SAM" id="Coils"/>
    </source>
</evidence>
<dbReference type="Proteomes" id="UP000178895">
    <property type="component" value="Unassembled WGS sequence"/>
</dbReference>
<dbReference type="EMBL" id="MFQY01000010">
    <property type="protein sequence ID" value="OGH90248.1"/>
    <property type="molecule type" value="Genomic_DNA"/>
</dbReference>
<comment type="caution">
    <text evidence="3">The sequence shown here is derived from an EMBL/GenBank/DDBJ whole genome shotgun (WGS) entry which is preliminary data.</text>
</comment>
<evidence type="ECO:0000313" key="4">
    <source>
        <dbReference type="Proteomes" id="UP000178895"/>
    </source>
</evidence>
<feature type="coiled-coil region" evidence="1">
    <location>
        <begin position="122"/>
        <end position="163"/>
    </location>
</feature>
<feature type="compositionally biased region" description="Basic and acidic residues" evidence="2">
    <location>
        <begin position="455"/>
        <end position="475"/>
    </location>
</feature>
<evidence type="ECO:0000256" key="2">
    <source>
        <dbReference type="SAM" id="MobiDB-lite"/>
    </source>
</evidence>
<sequence length="495" mass="54982">MSDFALFTPLYYEVAVNKGVMLAPFEPQFPRTTKSQKWVKKDTAMSNNDSITDTTETITTVLDKYEATLEPEAPELSVVHPTRDELLEIAKGMVAEKDGLTPEDLVEDENFVKKFIFPKWEKLEAEKAAKLAEEQKTEAEKTAAKKKALIANLAKRLEAEERIRELKKVKLAPKAPAVPKRMTIEALADQIRKTQGEGRLPPKLVFMDKMMCYLLFMVLVAKTKINPGVLSEEDNEVFDDWRDDLKGHLSSIASVLASVHGQTKESPRLQIPKYTEELQKMENGIKDLVNGEGELICYEFAKYARFLIPFGAGNIADKIRDAKELHLRVAETEKKFKAEAETVDVAKTEAEKAKAAKHKELVDAVSAKLGGGSEKLAEIIVAKMAAKVNGLGFTPEEAMIAFAMRKLRAGAKPEDEAVIRFATATGKSVDELLALLQKEREEQAIQAEIQKAEADKVKAKMPIDGRGTGRKEKPSGKKVKKANKNNQSKKGGNNK</sequence>
<gene>
    <name evidence="3" type="ORF">A2469_03560</name>
</gene>
<feature type="region of interest" description="Disordered" evidence="2">
    <location>
        <begin position="455"/>
        <end position="495"/>
    </location>
</feature>